<dbReference type="Proteomes" id="UP000287853">
    <property type="component" value="Unassembled WGS sequence"/>
</dbReference>
<evidence type="ECO:0000313" key="1">
    <source>
        <dbReference type="EMBL" id="RWX48155.1"/>
    </source>
</evidence>
<keyword evidence="2" id="KW-1185">Reference proteome</keyword>
<dbReference type="EMBL" id="MTKO01000005">
    <property type="protein sequence ID" value="RWX48155.1"/>
    <property type="molecule type" value="Genomic_DNA"/>
</dbReference>
<protein>
    <submittedName>
        <fullName evidence="1">Uncharacterized protein</fullName>
    </submittedName>
</protein>
<accession>A0A3S3R1Y4</accession>
<name>A0A3S3R1Y4_9BACT</name>
<sequence length="32" mass="3628">MTVFALPSFLFTTPVCGKLTCSFLHEKEKKSH</sequence>
<comment type="caution">
    <text evidence="1">The sequence shown here is derived from an EMBL/GenBank/DDBJ whole genome shotgun (WGS) entry which is preliminary data.</text>
</comment>
<dbReference type="AlphaFoldDB" id="A0A3S3R1Y4"/>
<evidence type="ECO:0000313" key="2">
    <source>
        <dbReference type="Proteomes" id="UP000287853"/>
    </source>
</evidence>
<reference evidence="1 2" key="1">
    <citation type="submission" date="2017-01" db="EMBL/GenBank/DDBJ databases">
        <title>The cable genome- insights into the physiology and evolution of filamentous bacteria capable of sulfide oxidation via long distance electron transfer.</title>
        <authorList>
            <person name="Schreiber L."/>
            <person name="Bjerg J.T."/>
            <person name="Boggild A."/>
            <person name="Van De Vossenberg J."/>
            <person name="Meysman F."/>
            <person name="Nielsen L.P."/>
            <person name="Schramm A."/>
            <person name="Kjeldsen K.U."/>
        </authorList>
    </citation>
    <scope>NUCLEOTIDE SEQUENCE [LARGE SCALE GENOMIC DNA]</scope>
    <source>
        <strain evidence="1">MCF</strain>
    </source>
</reference>
<organism evidence="1 2">
    <name type="scientific">Candidatus Electrothrix aarhusensis</name>
    <dbReference type="NCBI Taxonomy" id="1859131"/>
    <lineage>
        <taxon>Bacteria</taxon>
        <taxon>Pseudomonadati</taxon>
        <taxon>Thermodesulfobacteriota</taxon>
        <taxon>Desulfobulbia</taxon>
        <taxon>Desulfobulbales</taxon>
        <taxon>Desulfobulbaceae</taxon>
        <taxon>Candidatus Electrothrix</taxon>
    </lineage>
</organism>
<gene>
    <name evidence="1" type="ORF">H206_05275</name>
</gene>
<proteinExistence type="predicted"/>